<dbReference type="EMBL" id="BSYB01000083">
    <property type="protein sequence ID" value="GMG54220.1"/>
    <property type="molecule type" value="Genomic_DNA"/>
</dbReference>
<gene>
    <name evidence="3" type="ORF">Aory05_001247700</name>
</gene>
<accession>A0ABQ6LBS3</accession>
<name>A0ABQ6LBS3_ASPOZ</name>
<feature type="transmembrane region" description="Helical" evidence="2">
    <location>
        <begin position="307"/>
        <end position="327"/>
    </location>
</feature>
<evidence type="ECO:0000256" key="2">
    <source>
        <dbReference type="SAM" id="Phobius"/>
    </source>
</evidence>
<feature type="compositionally biased region" description="Basic and acidic residues" evidence="1">
    <location>
        <begin position="448"/>
        <end position="457"/>
    </location>
</feature>
<feature type="region of interest" description="Disordered" evidence="1">
    <location>
        <begin position="376"/>
        <end position="457"/>
    </location>
</feature>
<evidence type="ECO:0000313" key="4">
    <source>
        <dbReference type="Proteomes" id="UP001165189"/>
    </source>
</evidence>
<protein>
    <submittedName>
        <fullName evidence="3">Unnamed protein product</fullName>
    </submittedName>
</protein>
<reference evidence="3" key="1">
    <citation type="submission" date="2023-04" db="EMBL/GenBank/DDBJ databases">
        <title>Aspergillus oryzae var. brunneus NBRC 4377.</title>
        <authorList>
            <person name="Ichikawa N."/>
            <person name="Sato H."/>
            <person name="Tonouchi N."/>
        </authorList>
    </citation>
    <scope>NUCLEOTIDE SEQUENCE</scope>
    <source>
        <strain evidence="3">NBRC 4377</strain>
    </source>
</reference>
<feature type="compositionally biased region" description="Polar residues" evidence="1">
    <location>
        <begin position="395"/>
        <end position="412"/>
    </location>
</feature>
<sequence length="457" mass="50321">MLHEAILTSLGEVMRLELPLATDSFGSSIKATSATMTASQRGREIFAQPLQATTQDGALTLAVVTEAYYYGSEVITTIQEVSPTATSLPEAVSTITSIGTGYYGGDATVIQKLYPTGVGESLDDYDRYPYYRDNSHYTIFKVYLTYSAPTGCATQWTQTTAVPVSPPVVVQNLLPRTATETSISVDSSQPFQPTTYTYDVVYVDPTQVPSSSLDSLSYYNRPTSLYTGAQCYYTSTEGSYSRSSYGGYYGYDDDYNWFLDDYYMGISPLALTLILTIGWIGLFLILGFIEAFVRFRRLMTGWQTRRGLPVCWSLTVIPISLLLLCFFRKGYRARSQADAEILKKRWDAMGFWTKLRLFFVWGLRFKYPPMLGPAPARVKTSKQPGKNPGPRLLTPSPSQSVAPDSRQGSTAGRSAGDLEMAEASPEALQHPSQAAVPPSTASGALPPHQDDHIGRAH</sequence>
<evidence type="ECO:0000313" key="3">
    <source>
        <dbReference type="EMBL" id="GMG54220.1"/>
    </source>
</evidence>
<evidence type="ECO:0000256" key="1">
    <source>
        <dbReference type="SAM" id="MobiDB-lite"/>
    </source>
</evidence>
<keyword evidence="4" id="KW-1185">Reference proteome</keyword>
<keyword evidence="2" id="KW-1133">Transmembrane helix</keyword>
<proteinExistence type="predicted"/>
<comment type="caution">
    <text evidence="3">The sequence shown here is derived from an EMBL/GenBank/DDBJ whole genome shotgun (WGS) entry which is preliminary data.</text>
</comment>
<dbReference type="Proteomes" id="UP001165189">
    <property type="component" value="Unassembled WGS sequence"/>
</dbReference>
<feature type="transmembrane region" description="Helical" evidence="2">
    <location>
        <begin position="269"/>
        <end position="295"/>
    </location>
</feature>
<keyword evidence="2" id="KW-0472">Membrane</keyword>
<organism evidence="3 4">
    <name type="scientific">Aspergillus oryzae var. brunneus</name>
    <dbReference type="NCBI Taxonomy" id="332754"/>
    <lineage>
        <taxon>Eukaryota</taxon>
        <taxon>Fungi</taxon>
        <taxon>Dikarya</taxon>
        <taxon>Ascomycota</taxon>
        <taxon>Pezizomycotina</taxon>
        <taxon>Eurotiomycetes</taxon>
        <taxon>Eurotiomycetidae</taxon>
        <taxon>Eurotiales</taxon>
        <taxon>Aspergillaceae</taxon>
        <taxon>Aspergillus</taxon>
        <taxon>Aspergillus subgen. Circumdati</taxon>
    </lineage>
</organism>
<keyword evidence="2" id="KW-0812">Transmembrane</keyword>